<sequence>MSEERVFHGGSSLRRENLQAGERHFSVPVYAHAFDNWFHATCFFEVDGCPIPLGFDELGLATGRGSAESSTFQAMISAMIVEHQAIGP</sequence>
<evidence type="ECO:0000313" key="1">
    <source>
        <dbReference type="EMBL" id="MBX7489758.1"/>
    </source>
</evidence>
<gene>
    <name evidence="1" type="ORF">K3177_14715</name>
</gene>
<dbReference type="EMBL" id="JAIGNQ010000004">
    <property type="protein sequence ID" value="MBX7489758.1"/>
    <property type="molecule type" value="Genomic_DNA"/>
</dbReference>
<dbReference type="RefSeq" id="WP_221598829.1">
    <property type="nucleotide sequence ID" value="NZ_JAIGNQ010000004.1"/>
</dbReference>
<organism evidence="1 2">
    <name type="scientific">Qipengyuania pacifica</name>
    <dbReference type="NCBI Taxonomy" id="2860199"/>
    <lineage>
        <taxon>Bacteria</taxon>
        <taxon>Pseudomonadati</taxon>
        <taxon>Pseudomonadota</taxon>
        <taxon>Alphaproteobacteria</taxon>
        <taxon>Sphingomonadales</taxon>
        <taxon>Erythrobacteraceae</taxon>
        <taxon>Qipengyuania</taxon>
    </lineage>
</organism>
<proteinExistence type="predicted"/>
<comment type="caution">
    <text evidence="1">The sequence shown here is derived from an EMBL/GenBank/DDBJ whole genome shotgun (WGS) entry which is preliminary data.</text>
</comment>
<accession>A0ABS7JK37</accession>
<evidence type="ECO:0000313" key="2">
    <source>
        <dbReference type="Proteomes" id="UP000776651"/>
    </source>
</evidence>
<dbReference type="Proteomes" id="UP000776651">
    <property type="component" value="Unassembled WGS sequence"/>
</dbReference>
<reference evidence="1 2" key="1">
    <citation type="submission" date="2021-08" db="EMBL/GenBank/DDBJ databases">
        <title>Comparative Genomics Analysis of the Genus Qipengyuania Reveals Extensive Genetic Diversity and Metabolic Versatility, Including the Description of Fifteen Novel Species.</title>
        <authorList>
            <person name="Liu Y."/>
        </authorList>
    </citation>
    <scope>NUCLEOTIDE SEQUENCE [LARGE SCALE GENOMIC DNA]</scope>
    <source>
        <strain evidence="1 2">GH25</strain>
    </source>
</reference>
<protein>
    <submittedName>
        <fullName evidence="1">Uncharacterized protein</fullName>
    </submittedName>
</protein>
<keyword evidence="2" id="KW-1185">Reference proteome</keyword>
<name>A0ABS7JK37_9SPHN</name>